<dbReference type="AlphaFoldDB" id="A0AA37BIR9"/>
<evidence type="ECO:0000313" key="10">
    <source>
        <dbReference type="Proteomes" id="UP000627984"/>
    </source>
</evidence>
<keyword evidence="7" id="KW-0963">Cytoplasm</keyword>
<dbReference type="PANTHER" id="PTHR42752">
    <property type="entry name" value="IMIDAZOLONEPROPIONASE"/>
    <property type="match status" value="1"/>
</dbReference>
<dbReference type="Pfam" id="PF01979">
    <property type="entry name" value="Amidohydro_1"/>
    <property type="match status" value="1"/>
</dbReference>
<comment type="cofactor">
    <cofactor evidence="7">
        <name>Zn(2+)</name>
        <dbReference type="ChEBI" id="CHEBI:29105"/>
    </cofactor>
    <cofactor evidence="7">
        <name>Fe(3+)</name>
        <dbReference type="ChEBI" id="CHEBI:29034"/>
    </cofactor>
    <text evidence="7">Binds 1 zinc or iron ion per subunit.</text>
</comment>
<reference evidence="9" key="2">
    <citation type="submission" date="2022-09" db="EMBL/GenBank/DDBJ databases">
        <authorList>
            <person name="Sun Q."/>
            <person name="Ohkuma M."/>
        </authorList>
    </citation>
    <scope>NUCLEOTIDE SEQUENCE</scope>
    <source>
        <strain evidence="9">JCM 3093</strain>
    </source>
</reference>
<evidence type="ECO:0000256" key="1">
    <source>
        <dbReference type="ARBA" id="ARBA00012864"/>
    </source>
</evidence>
<dbReference type="GO" id="GO:0005506">
    <property type="term" value="F:iron ion binding"/>
    <property type="evidence" value="ECO:0007669"/>
    <property type="project" value="UniProtKB-UniRule"/>
</dbReference>
<dbReference type="HAMAP" id="MF_00372">
    <property type="entry name" value="HutI"/>
    <property type="match status" value="1"/>
</dbReference>
<dbReference type="GO" id="GO:0005737">
    <property type="term" value="C:cytoplasm"/>
    <property type="evidence" value="ECO:0007669"/>
    <property type="project" value="UniProtKB-SubCell"/>
</dbReference>
<evidence type="ECO:0000256" key="4">
    <source>
        <dbReference type="ARBA" id="ARBA00022808"/>
    </source>
</evidence>
<evidence type="ECO:0000256" key="7">
    <source>
        <dbReference type="HAMAP-Rule" id="MF_00372"/>
    </source>
</evidence>
<feature type="binding site" evidence="7">
    <location>
        <position position="221"/>
    </location>
    <ligand>
        <name>Zn(2+)</name>
        <dbReference type="ChEBI" id="CHEBI:29105"/>
    </ligand>
</feature>
<feature type="binding site" evidence="7">
    <location>
        <position position="67"/>
    </location>
    <ligand>
        <name>Zn(2+)</name>
        <dbReference type="ChEBI" id="CHEBI:29105"/>
    </ligand>
</feature>
<feature type="binding site" evidence="7">
    <location>
        <position position="67"/>
    </location>
    <ligand>
        <name>Fe(3+)</name>
        <dbReference type="ChEBI" id="CHEBI:29034"/>
    </ligand>
</feature>
<dbReference type="SUPFAM" id="SSF51556">
    <property type="entry name" value="Metallo-dependent hydrolases"/>
    <property type="match status" value="1"/>
</dbReference>
<evidence type="ECO:0000259" key="8">
    <source>
        <dbReference type="Pfam" id="PF01979"/>
    </source>
</evidence>
<dbReference type="NCBIfam" id="TIGR01224">
    <property type="entry name" value="hutI"/>
    <property type="match status" value="1"/>
</dbReference>
<feature type="binding site" evidence="7">
    <location>
        <position position="297"/>
    </location>
    <ligand>
        <name>N-formimidoyl-L-glutamate</name>
        <dbReference type="ChEBI" id="CHEBI:58928"/>
    </ligand>
</feature>
<keyword evidence="3 7" id="KW-0378">Hydrolase</keyword>
<keyword evidence="6 7" id="KW-0408">Iron</keyword>
<dbReference type="GO" id="GO:0050480">
    <property type="term" value="F:imidazolonepropionase activity"/>
    <property type="evidence" value="ECO:0007669"/>
    <property type="project" value="UniProtKB-UniRule"/>
</dbReference>
<comment type="pathway">
    <text evidence="7">Amino-acid degradation; L-histidine degradation into L-glutamate; N-formimidoyl-L-glutamate from L-histidine: step 3/3.</text>
</comment>
<organism evidence="9 10">
    <name type="scientific">Planomonospora parontospora</name>
    <dbReference type="NCBI Taxonomy" id="58119"/>
    <lineage>
        <taxon>Bacteria</taxon>
        <taxon>Bacillati</taxon>
        <taxon>Actinomycetota</taxon>
        <taxon>Actinomycetes</taxon>
        <taxon>Streptosporangiales</taxon>
        <taxon>Streptosporangiaceae</taxon>
        <taxon>Planomonospora</taxon>
    </lineage>
</organism>
<evidence type="ECO:0000256" key="5">
    <source>
        <dbReference type="ARBA" id="ARBA00022833"/>
    </source>
</evidence>
<evidence type="ECO:0000256" key="6">
    <source>
        <dbReference type="ARBA" id="ARBA00023004"/>
    </source>
</evidence>
<comment type="caution">
    <text evidence="9">The sequence shown here is derived from an EMBL/GenBank/DDBJ whole genome shotgun (WGS) entry which is preliminary data.</text>
</comment>
<feature type="binding site" evidence="7">
    <location>
        <position position="295"/>
    </location>
    <ligand>
        <name>Zn(2+)</name>
        <dbReference type="ChEBI" id="CHEBI:29105"/>
    </ligand>
</feature>
<dbReference type="EC" id="3.5.2.7" evidence="1 7"/>
<accession>A0AA37BIR9</accession>
<dbReference type="InterPro" id="IPR005920">
    <property type="entry name" value="HutI"/>
</dbReference>
<dbReference type="InterPro" id="IPR032466">
    <property type="entry name" value="Metal_Hydrolase"/>
</dbReference>
<dbReference type="Proteomes" id="UP000627984">
    <property type="component" value="Unassembled WGS sequence"/>
</dbReference>
<dbReference type="InterPro" id="IPR011059">
    <property type="entry name" value="Metal-dep_hydrolase_composite"/>
</dbReference>
<sequence>MTSTVFDRIGLLYTGDPEREEVAGAALVVEDGRVVWTGRAGDDPGADERVDVGGRCVIPGFVDSHAHLVFAGDRTAEFTARMSGERYTAGGIRTTVEATRAATVPELAAGTAALVAEMLAQGTTTVEIKSGYGLTVEDERRCLEIARGFTDETTYLGAHVVPPDAASADDYVRTVTGEMLTACAPYARWVDVFCERGAFDADQSREILTAGVKAGLLPRVHAGQLGEGPGALLAAELGAASADHCTHLTDADVEALASAGVVATLLPGAEFSTRSPYPDARRLLEAGVTVALATDCNPGSSFTSSMPFCVALAVREMGLTPLEAVRAATAGGAAALRRTDVGALTVGARADLVVLDAPSYVHLAYRPGVPLVLQVWKGGRRAV</sequence>
<feature type="binding site" evidence="7">
    <location>
        <position position="300"/>
    </location>
    <ligand>
        <name>4-imidazolone-5-propanoate</name>
        <dbReference type="ChEBI" id="CHEBI:77893"/>
    </ligand>
</feature>
<dbReference type="PANTHER" id="PTHR42752:SF1">
    <property type="entry name" value="IMIDAZOLONEPROPIONASE-RELATED"/>
    <property type="match status" value="1"/>
</dbReference>
<feature type="binding site" evidence="7">
    <location>
        <position position="295"/>
    </location>
    <ligand>
        <name>Fe(3+)</name>
        <dbReference type="ChEBI" id="CHEBI:29034"/>
    </ligand>
</feature>
<dbReference type="RefSeq" id="WP_191895914.1">
    <property type="nucleotide sequence ID" value="NZ_BMQD01000011.1"/>
</dbReference>
<protein>
    <recommendedName>
        <fullName evidence="1 7">Imidazolonepropionase</fullName>
        <ecNumber evidence="1 7">3.5.2.7</ecNumber>
    </recommendedName>
    <alternativeName>
        <fullName evidence="7">Imidazolone-5-propionate hydrolase</fullName>
    </alternativeName>
</protein>
<feature type="binding site" evidence="7">
    <location>
        <position position="65"/>
    </location>
    <ligand>
        <name>Zn(2+)</name>
        <dbReference type="ChEBI" id="CHEBI:29105"/>
    </ligand>
</feature>
<comment type="similarity">
    <text evidence="7">Belongs to the metallo-dependent hydrolases superfamily. HutI family.</text>
</comment>
<dbReference type="GO" id="GO:0019556">
    <property type="term" value="P:L-histidine catabolic process to glutamate and formamide"/>
    <property type="evidence" value="ECO:0007669"/>
    <property type="project" value="UniProtKB-UniRule"/>
</dbReference>
<feature type="binding site" evidence="7">
    <location>
        <position position="299"/>
    </location>
    <ligand>
        <name>N-formimidoyl-L-glutamate</name>
        <dbReference type="ChEBI" id="CHEBI:58928"/>
    </ligand>
</feature>
<name>A0AA37BIR9_9ACTN</name>
<keyword evidence="2 7" id="KW-0479">Metal-binding</keyword>
<proteinExistence type="inferred from homology"/>
<evidence type="ECO:0000256" key="3">
    <source>
        <dbReference type="ARBA" id="ARBA00022801"/>
    </source>
</evidence>
<comment type="catalytic activity">
    <reaction evidence="7">
        <text>4-imidazolone-5-propanoate + H2O = N-formimidoyl-L-glutamate</text>
        <dbReference type="Rhea" id="RHEA:23660"/>
        <dbReference type="ChEBI" id="CHEBI:15377"/>
        <dbReference type="ChEBI" id="CHEBI:58928"/>
        <dbReference type="ChEBI" id="CHEBI:77893"/>
        <dbReference type="EC" id="3.5.2.7"/>
    </reaction>
</comment>
<reference evidence="9" key="1">
    <citation type="journal article" date="2014" name="Int. J. Syst. Evol. Microbiol.">
        <title>Complete genome sequence of Corynebacterium casei LMG S-19264T (=DSM 44701T), isolated from a smear-ripened cheese.</title>
        <authorList>
            <consortium name="US DOE Joint Genome Institute (JGI-PGF)"/>
            <person name="Walter F."/>
            <person name="Albersmeier A."/>
            <person name="Kalinowski J."/>
            <person name="Ruckert C."/>
        </authorList>
    </citation>
    <scope>NUCLEOTIDE SEQUENCE</scope>
    <source>
        <strain evidence="9">JCM 3093</strain>
    </source>
</reference>
<feature type="binding site" evidence="7">
    <location>
        <position position="221"/>
    </location>
    <ligand>
        <name>Fe(3+)</name>
        <dbReference type="ChEBI" id="CHEBI:29034"/>
    </ligand>
</feature>
<comment type="subcellular location">
    <subcellularLocation>
        <location evidence="7">Cytoplasm</location>
    </subcellularLocation>
</comment>
<feature type="binding site" evidence="7">
    <location>
        <position position="159"/>
    </location>
    <ligand>
        <name>4-imidazolone-5-propanoate</name>
        <dbReference type="ChEBI" id="CHEBI:77893"/>
    </ligand>
</feature>
<feature type="binding site" evidence="7">
    <location>
        <position position="74"/>
    </location>
    <ligand>
        <name>4-imidazolone-5-propanoate</name>
        <dbReference type="ChEBI" id="CHEBI:77893"/>
    </ligand>
</feature>
<dbReference type="SUPFAM" id="SSF51338">
    <property type="entry name" value="Composite domain of metallo-dependent hydrolases"/>
    <property type="match status" value="1"/>
</dbReference>
<feature type="binding site" evidence="7">
    <location>
        <position position="132"/>
    </location>
    <ligand>
        <name>4-imidazolone-5-propanoate</name>
        <dbReference type="ChEBI" id="CHEBI:77893"/>
    </ligand>
</feature>
<keyword evidence="5 7" id="KW-0862">Zinc</keyword>
<feature type="binding site" evidence="7">
    <location>
        <position position="224"/>
    </location>
    <ligand>
        <name>4-imidazolone-5-propanoate</name>
        <dbReference type="ChEBI" id="CHEBI:77893"/>
    </ligand>
</feature>
<dbReference type="InterPro" id="IPR006680">
    <property type="entry name" value="Amidohydro-rel"/>
</dbReference>
<feature type="binding site" evidence="7">
    <location>
        <position position="132"/>
    </location>
    <ligand>
        <name>N-formimidoyl-L-glutamate</name>
        <dbReference type="ChEBI" id="CHEBI:58928"/>
    </ligand>
</feature>
<dbReference type="Gene3D" id="2.30.40.10">
    <property type="entry name" value="Urease, subunit C, domain 1"/>
    <property type="match status" value="1"/>
</dbReference>
<evidence type="ECO:0000256" key="2">
    <source>
        <dbReference type="ARBA" id="ARBA00022723"/>
    </source>
</evidence>
<evidence type="ECO:0000313" key="9">
    <source>
        <dbReference type="EMBL" id="GGK74944.1"/>
    </source>
</evidence>
<comment type="function">
    <text evidence="7">Catalyzes the hydrolytic cleavage of the carbon-nitrogen bond in imidazolone-5-propanoate to yield N-formimidoyl-L-glutamate. It is the third step in the universal histidine degradation pathway.</text>
</comment>
<dbReference type="EMBL" id="BMQD01000011">
    <property type="protein sequence ID" value="GGK74944.1"/>
    <property type="molecule type" value="Genomic_DNA"/>
</dbReference>
<feature type="domain" description="Amidohydrolase-related" evidence="8">
    <location>
        <begin position="242"/>
        <end position="378"/>
    </location>
</feature>
<dbReference type="GO" id="GO:0008270">
    <property type="term" value="F:zinc ion binding"/>
    <property type="evidence" value="ECO:0007669"/>
    <property type="project" value="UniProtKB-UniRule"/>
</dbReference>
<feature type="binding site" evidence="7">
    <location>
        <position position="65"/>
    </location>
    <ligand>
        <name>Fe(3+)</name>
        <dbReference type="ChEBI" id="CHEBI:29034"/>
    </ligand>
</feature>
<keyword evidence="4 7" id="KW-0369">Histidine metabolism</keyword>
<gene>
    <name evidence="7 9" type="primary">hutI</name>
    <name evidence="9" type="ORF">GCM10010126_37800</name>
</gene>
<dbReference type="Gene3D" id="3.20.20.140">
    <property type="entry name" value="Metal-dependent hydrolases"/>
    <property type="match status" value="1"/>
</dbReference>